<dbReference type="AlphaFoldDB" id="A0A1S1HIK7"/>
<keyword evidence="3" id="KW-0175">Coiled coil</keyword>
<dbReference type="GO" id="GO:0050821">
    <property type="term" value="P:protein stabilization"/>
    <property type="evidence" value="ECO:0007669"/>
    <property type="project" value="TreeGrafter"/>
</dbReference>
<dbReference type="PANTHER" id="PTHR35089">
    <property type="entry name" value="CHAPERONE PROTEIN SKP"/>
    <property type="match status" value="1"/>
</dbReference>
<dbReference type="RefSeq" id="WP_015457591.1">
    <property type="nucleotide sequence ID" value="NZ_MIPT01000001.1"/>
</dbReference>
<feature type="coiled-coil region" evidence="3">
    <location>
        <begin position="46"/>
        <end position="119"/>
    </location>
</feature>
<sequence length="190" mass="19963">MKTISKAAVLLAAIAALPGVAQAQKVPGAVIVTVDTQKIYAECNACKAAQTQLQSQAQQLQQLQESLGAPIRTEAEAISKAAGGKAPDAALQQRIQALQTKEQQANQQLQQRQQQFQRNRAYVAQQITEKLNPIVTQVMQARGANIAVDTGATLAASAGLDVTNDVMTQLNSQLPSVNTTAPAAPAPASR</sequence>
<evidence type="ECO:0000256" key="1">
    <source>
        <dbReference type="ARBA" id="ARBA00009091"/>
    </source>
</evidence>
<dbReference type="SMART" id="SM00935">
    <property type="entry name" value="OmpH"/>
    <property type="match status" value="1"/>
</dbReference>
<organism evidence="5 6">
    <name type="scientific">Edaphosphingomonas haloaromaticamans</name>
    <dbReference type="NCBI Taxonomy" id="653954"/>
    <lineage>
        <taxon>Bacteria</taxon>
        <taxon>Pseudomonadati</taxon>
        <taxon>Pseudomonadota</taxon>
        <taxon>Alphaproteobacteria</taxon>
        <taxon>Sphingomonadales</taxon>
        <taxon>Rhizorhabdaceae</taxon>
        <taxon>Edaphosphingomonas</taxon>
    </lineage>
</organism>
<evidence type="ECO:0000256" key="4">
    <source>
        <dbReference type="SAM" id="SignalP"/>
    </source>
</evidence>
<dbReference type="Proteomes" id="UP000179467">
    <property type="component" value="Unassembled WGS sequence"/>
</dbReference>
<dbReference type="EMBL" id="MIPT01000001">
    <property type="protein sequence ID" value="OHT21053.1"/>
    <property type="molecule type" value="Genomic_DNA"/>
</dbReference>
<comment type="similarity">
    <text evidence="1">Belongs to the Skp family.</text>
</comment>
<dbReference type="SUPFAM" id="SSF111384">
    <property type="entry name" value="OmpH-like"/>
    <property type="match status" value="1"/>
</dbReference>
<keyword evidence="2 4" id="KW-0732">Signal</keyword>
<proteinExistence type="inferred from homology"/>
<feature type="chain" id="PRO_5010214858" evidence="4">
    <location>
        <begin position="24"/>
        <end position="190"/>
    </location>
</feature>
<evidence type="ECO:0000256" key="3">
    <source>
        <dbReference type="SAM" id="Coils"/>
    </source>
</evidence>
<dbReference type="InterPro" id="IPR005632">
    <property type="entry name" value="Chaperone_Skp"/>
</dbReference>
<comment type="caution">
    <text evidence="5">The sequence shown here is derived from an EMBL/GenBank/DDBJ whole genome shotgun (WGS) entry which is preliminary data.</text>
</comment>
<dbReference type="Gene3D" id="3.30.910.20">
    <property type="entry name" value="Skp domain"/>
    <property type="match status" value="1"/>
</dbReference>
<dbReference type="PANTHER" id="PTHR35089:SF1">
    <property type="entry name" value="CHAPERONE PROTEIN SKP"/>
    <property type="match status" value="1"/>
</dbReference>
<evidence type="ECO:0000313" key="6">
    <source>
        <dbReference type="Proteomes" id="UP000179467"/>
    </source>
</evidence>
<name>A0A1S1HIK7_9SPHN</name>
<gene>
    <name evidence="5" type="ORF">BHE75_03058</name>
</gene>
<dbReference type="OrthoDB" id="7507070at2"/>
<dbReference type="GO" id="GO:0051082">
    <property type="term" value="F:unfolded protein binding"/>
    <property type="evidence" value="ECO:0007669"/>
    <property type="project" value="InterPro"/>
</dbReference>
<protein>
    <submittedName>
        <fullName evidence="5">Outer membrane protein (OmpH-like)</fullName>
    </submittedName>
</protein>
<dbReference type="InterPro" id="IPR024930">
    <property type="entry name" value="Skp_dom_sf"/>
</dbReference>
<dbReference type="GO" id="GO:0005829">
    <property type="term" value="C:cytosol"/>
    <property type="evidence" value="ECO:0007669"/>
    <property type="project" value="TreeGrafter"/>
</dbReference>
<feature type="signal peptide" evidence="4">
    <location>
        <begin position="1"/>
        <end position="23"/>
    </location>
</feature>
<accession>A0A1S1HIK7</accession>
<dbReference type="Pfam" id="PF03938">
    <property type="entry name" value="OmpH"/>
    <property type="match status" value="1"/>
</dbReference>
<evidence type="ECO:0000313" key="5">
    <source>
        <dbReference type="EMBL" id="OHT21053.1"/>
    </source>
</evidence>
<keyword evidence="6" id="KW-1185">Reference proteome</keyword>
<evidence type="ECO:0000256" key="2">
    <source>
        <dbReference type="ARBA" id="ARBA00022729"/>
    </source>
</evidence>
<reference evidence="5 6" key="1">
    <citation type="submission" date="2016-09" db="EMBL/GenBank/DDBJ databases">
        <title>Metabolic pathway, cell adaptation mechanisms and a novel monoxygenase revealed through proteogenomic-transcription analysis of a Sphingomonas haloaromaticamans strain degrading the fungicide ortho-phenylphenol.</title>
        <authorList>
            <person name="Perruchon C."/>
            <person name="Papadopoulou E.S."/>
            <person name="Rousidou C."/>
            <person name="Vasileiadis S."/>
            <person name="Tanou G."/>
            <person name="Amoutzias G."/>
            <person name="Molassiotis A."/>
            <person name="Karpouzas D.G."/>
        </authorList>
    </citation>
    <scope>NUCLEOTIDE SEQUENCE [LARGE SCALE GENOMIC DNA]</scope>
    <source>
        <strain evidence="5 6">P3</strain>
    </source>
</reference>